<dbReference type="AlphaFoldDB" id="A0A016T9V0"/>
<gene>
    <name evidence="2" type="primary">Acey_s0122.g1032</name>
    <name evidence="2" type="ORF">Y032_0122g1032</name>
</gene>
<name>A0A016T9V0_9BILA</name>
<evidence type="ECO:0000313" key="3">
    <source>
        <dbReference type="Proteomes" id="UP000024635"/>
    </source>
</evidence>
<keyword evidence="3" id="KW-1185">Reference proteome</keyword>
<evidence type="ECO:0000313" key="2">
    <source>
        <dbReference type="EMBL" id="EYB99399.1"/>
    </source>
</evidence>
<reference evidence="3" key="1">
    <citation type="journal article" date="2015" name="Nat. Genet.">
        <title>The genome and transcriptome of the zoonotic hookworm Ancylostoma ceylanicum identify infection-specific gene families.</title>
        <authorList>
            <person name="Schwarz E.M."/>
            <person name="Hu Y."/>
            <person name="Antoshechkin I."/>
            <person name="Miller M.M."/>
            <person name="Sternberg P.W."/>
            <person name="Aroian R.V."/>
        </authorList>
    </citation>
    <scope>NUCLEOTIDE SEQUENCE</scope>
    <source>
        <strain evidence="3">HY135</strain>
    </source>
</reference>
<organism evidence="2 3">
    <name type="scientific">Ancylostoma ceylanicum</name>
    <dbReference type="NCBI Taxonomy" id="53326"/>
    <lineage>
        <taxon>Eukaryota</taxon>
        <taxon>Metazoa</taxon>
        <taxon>Ecdysozoa</taxon>
        <taxon>Nematoda</taxon>
        <taxon>Chromadorea</taxon>
        <taxon>Rhabditida</taxon>
        <taxon>Rhabditina</taxon>
        <taxon>Rhabditomorpha</taxon>
        <taxon>Strongyloidea</taxon>
        <taxon>Ancylostomatidae</taxon>
        <taxon>Ancylostomatinae</taxon>
        <taxon>Ancylostoma</taxon>
    </lineage>
</organism>
<dbReference type="Proteomes" id="UP000024635">
    <property type="component" value="Unassembled WGS sequence"/>
</dbReference>
<keyword evidence="1" id="KW-1133">Transmembrane helix</keyword>
<accession>A0A016T9V0</accession>
<feature type="transmembrane region" description="Helical" evidence="1">
    <location>
        <begin position="12"/>
        <end position="31"/>
    </location>
</feature>
<keyword evidence="1" id="KW-0812">Transmembrane</keyword>
<evidence type="ECO:0000256" key="1">
    <source>
        <dbReference type="SAM" id="Phobius"/>
    </source>
</evidence>
<dbReference type="EMBL" id="JARK01001458">
    <property type="protein sequence ID" value="EYB99399.1"/>
    <property type="molecule type" value="Genomic_DNA"/>
</dbReference>
<proteinExistence type="predicted"/>
<comment type="caution">
    <text evidence="2">The sequence shown here is derived from an EMBL/GenBank/DDBJ whole genome shotgun (WGS) entry which is preliminary data.</text>
</comment>
<keyword evidence="1" id="KW-0472">Membrane</keyword>
<sequence length="69" mass="7602">MNICIFSSCGQIVFGLAIFASLILTATATFYSDPGSEYYGKVQETSSGHIRRPFLRCITDILTVKTAIY</sequence>
<protein>
    <submittedName>
        <fullName evidence="2">Uncharacterized protein</fullName>
    </submittedName>
</protein>